<name>A0A917FG14_9PROT</name>
<evidence type="ECO:0000313" key="2">
    <source>
        <dbReference type="Proteomes" id="UP000632498"/>
    </source>
</evidence>
<sequence length="79" mass="8570">MNNNTHSFKRLIEHKIVFSLTAALLGLAVSGLNAKSPDETHHPFPDGYGYLKDGKVLSDAVEKGDITPIVSLRPNLSDP</sequence>
<dbReference type="EMBL" id="BMHV01000031">
    <property type="protein sequence ID" value="GGF74253.1"/>
    <property type="molecule type" value="Genomic_DNA"/>
</dbReference>
<reference evidence="1" key="1">
    <citation type="journal article" date="2014" name="Int. J. Syst. Evol. Microbiol.">
        <title>Complete genome sequence of Corynebacterium casei LMG S-19264T (=DSM 44701T), isolated from a smear-ripened cheese.</title>
        <authorList>
            <consortium name="US DOE Joint Genome Institute (JGI-PGF)"/>
            <person name="Walter F."/>
            <person name="Albersmeier A."/>
            <person name="Kalinowski J."/>
            <person name="Ruckert C."/>
        </authorList>
    </citation>
    <scope>NUCLEOTIDE SEQUENCE</scope>
    <source>
        <strain evidence="1">CGMCC 1.15254</strain>
    </source>
</reference>
<accession>A0A917FG14</accession>
<evidence type="ECO:0000313" key="1">
    <source>
        <dbReference type="EMBL" id="GGF74253.1"/>
    </source>
</evidence>
<dbReference type="Proteomes" id="UP000632498">
    <property type="component" value="Unassembled WGS sequence"/>
</dbReference>
<organism evidence="1 2">
    <name type="scientific">Terasakiella brassicae</name>
    <dbReference type="NCBI Taxonomy" id="1634917"/>
    <lineage>
        <taxon>Bacteria</taxon>
        <taxon>Pseudomonadati</taxon>
        <taxon>Pseudomonadota</taxon>
        <taxon>Alphaproteobacteria</taxon>
        <taxon>Rhodospirillales</taxon>
        <taxon>Terasakiellaceae</taxon>
        <taxon>Terasakiella</taxon>
    </lineage>
</organism>
<dbReference type="RefSeq" id="WP_188666794.1">
    <property type="nucleotide sequence ID" value="NZ_BMHV01000031.1"/>
</dbReference>
<protein>
    <submittedName>
        <fullName evidence="1">Uncharacterized protein</fullName>
    </submittedName>
</protein>
<comment type="caution">
    <text evidence="1">The sequence shown here is derived from an EMBL/GenBank/DDBJ whole genome shotgun (WGS) entry which is preliminary data.</text>
</comment>
<reference evidence="1" key="2">
    <citation type="submission" date="2020-09" db="EMBL/GenBank/DDBJ databases">
        <authorList>
            <person name="Sun Q."/>
            <person name="Zhou Y."/>
        </authorList>
    </citation>
    <scope>NUCLEOTIDE SEQUENCE</scope>
    <source>
        <strain evidence="1">CGMCC 1.15254</strain>
    </source>
</reference>
<keyword evidence="2" id="KW-1185">Reference proteome</keyword>
<gene>
    <name evidence="1" type="ORF">GCM10011332_30440</name>
</gene>
<proteinExistence type="predicted"/>
<dbReference type="AlphaFoldDB" id="A0A917FG14"/>